<gene>
    <name evidence="8" type="ORF">CAL25_12575</name>
</gene>
<feature type="transmembrane region" description="Helical" evidence="7">
    <location>
        <begin position="250"/>
        <end position="274"/>
    </location>
</feature>
<keyword evidence="9" id="KW-1185">Reference proteome</keyword>
<dbReference type="EMBL" id="NEVP01000007">
    <property type="protein sequence ID" value="OZI50373.1"/>
    <property type="molecule type" value="Genomic_DNA"/>
</dbReference>
<dbReference type="Proteomes" id="UP000216913">
    <property type="component" value="Unassembled WGS sequence"/>
</dbReference>
<feature type="transmembrane region" description="Helical" evidence="7">
    <location>
        <begin position="145"/>
        <end position="164"/>
    </location>
</feature>
<feature type="transmembrane region" description="Helical" evidence="7">
    <location>
        <begin position="78"/>
        <end position="97"/>
    </location>
</feature>
<evidence type="ECO:0000256" key="6">
    <source>
        <dbReference type="ARBA" id="ARBA00023136"/>
    </source>
</evidence>
<evidence type="ECO:0000256" key="1">
    <source>
        <dbReference type="ARBA" id="ARBA00004651"/>
    </source>
</evidence>
<name>A0A261TP28_9BORD</name>
<dbReference type="PANTHER" id="PTHR23513:SF6">
    <property type="entry name" value="MAJOR FACILITATOR SUPERFAMILY ASSOCIATED DOMAIN-CONTAINING PROTEIN"/>
    <property type="match status" value="1"/>
</dbReference>
<feature type="transmembrane region" description="Helical" evidence="7">
    <location>
        <begin position="49"/>
        <end position="71"/>
    </location>
</feature>
<dbReference type="OrthoDB" id="145388at2"/>
<keyword evidence="3" id="KW-1003">Cell membrane</keyword>
<dbReference type="InterPro" id="IPR010290">
    <property type="entry name" value="TM_effector"/>
</dbReference>
<evidence type="ECO:0000256" key="3">
    <source>
        <dbReference type="ARBA" id="ARBA00022475"/>
    </source>
</evidence>
<evidence type="ECO:0000256" key="7">
    <source>
        <dbReference type="SAM" id="Phobius"/>
    </source>
</evidence>
<feature type="transmembrane region" description="Helical" evidence="7">
    <location>
        <begin position="109"/>
        <end position="133"/>
    </location>
</feature>
<dbReference type="GO" id="GO:0005886">
    <property type="term" value="C:plasma membrane"/>
    <property type="evidence" value="ECO:0007669"/>
    <property type="project" value="UniProtKB-SubCell"/>
</dbReference>
<dbReference type="AlphaFoldDB" id="A0A261TP28"/>
<feature type="transmembrane region" description="Helical" evidence="7">
    <location>
        <begin position="20"/>
        <end position="43"/>
    </location>
</feature>
<comment type="caution">
    <text evidence="8">The sequence shown here is derived from an EMBL/GenBank/DDBJ whole genome shotgun (WGS) entry which is preliminary data.</text>
</comment>
<feature type="transmembrane region" description="Helical" evidence="7">
    <location>
        <begin position="309"/>
        <end position="330"/>
    </location>
</feature>
<keyword evidence="6 7" id="KW-0472">Membrane</keyword>
<evidence type="ECO:0000256" key="4">
    <source>
        <dbReference type="ARBA" id="ARBA00022692"/>
    </source>
</evidence>
<reference evidence="8 9" key="1">
    <citation type="submission" date="2017-05" db="EMBL/GenBank/DDBJ databases">
        <title>Complete and WGS of Bordetella genogroups.</title>
        <authorList>
            <person name="Spilker T."/>
            <person name="LiPuma J."/>
        </authorList>
    </citation>
    <scope>NUCLEOTIDE SEQUENCE [LARGE SCALE GENOMIC DNA]</scope>
    <source>
        <strain evidence="8 9">AU10456</strain>
    </source>
</reference>
<evidence type="ECO:0000256" key="2">
    <source>
        <dbReference type="ARBA" id="ARBA00022448"/>
    </source>
</evidence>
<accession>A0A261TP28</accession>
<dbReference type="SUPFAM" id="SSF103473">
    <property type="entry name" value="MFS general substrate transporter"/>
    <property type="match status" value="1"/>
</dbReference>
<dbReference type="InterPro" id="IPR036259">
    <property type="entry name" value="MFS_trans_sf"/>
</dbReference>
<feature type="transmembrane region" description="Helical" evidence="7">
    <location>
        <begin position="375"/>
        <end position="394"/>
    </location>
</feature>
<evidence type="ECO:0000256" key="5">
    <source>
        <dbReference type="ARBA" id="ARBA00022989"/>
    </source>
</evidence>
<feature type="transmembrane region" description="Helical" evidence="7">
    <location>
        <begin position="223"/>
        <end position="244"/>
    </location>
</feature>
<keyword evidence="4 7" id="KW-0812">Transmembrane</keyword>
<feature type="transmembrane region" description="Helical" evidence="7">
    <location>
        <begin position="350"/>
        <end position="369"/>
    </location>
</feature>
<protein>
    <submittedName>
        <fullName evidence="8">MFS transporter</fullName>
    </submittedName>
</protein>
<dbReference type="RefSeq" id="WP_094800780.1">
    <property type="nucleotide sequence ID" value="NZ_NEVP01000007.1"/>
</dbReference>
<proteinExistence type="predicted"/>
<evidence type="ECO:0000313" key="9">
    <source>
        <dbReference type="Proteomes" id="UP000216913"/>
    </source>
</evidence>
<dbReference type="Pfam" id="PF05977">
    <property type="entry name" value="MFS_3"/>
    <property type="match status" value="1"/>
</dbReference>
<keyword evidence="2" id="KW-0813">Transport</keyword>
<evidence type="ECO:0000313" key="8">
    <source>
        <dbReference type="EMBL" id="OZI50373.1"/>
    </source>
</evidence>
<sequence>MTRSDTPLPPDVRRLVRSCFAAQGAEQLALAIAPLIAVLAWGADGSRTAWLQAGQTLPFLLLALPLGVLANRASRSRLMCAAELLRASTLLLLALLWTQDSLSLVGLGLLGALGACGTVAYSVAAPALVPALVGHAQLTQANRQLELMRSLALAFGPLVAGVAFQRAGPAVALGLACLMSLFAAWQLRQLAPEAPRRPSHARPLRQLREGIGFVLGHPYLRPVMLTAVVFNIAWFVLQGIYVAYAASRLALSAAQIGLTLGLYGVGMVAGAWAAPALARRWTFGGLVACGPASALVAALLMAGSVAWPTLWLVAPAFVLFGAGPIVWTIATTSLRQGVTPPDMLGRVSSVILTATYGARPLGAALGALVAAQAGVAAALFLCVVGFALQWAILWRSPVRKLDTLPRAP</sequence>
<organism evidence="8 9">
    <name type="scientific">Bordetella genomosp. 5</name>
    <dbReference type="NCBI Taxonomy" id="1395608"/>
    <lineage>
        <taxon>Bacteria</taxon>
        <taxon>Pseudomonadati</taxon>
        <taxon>Pseudomonadota</taxon>
        <taxon>Betaproteobacteria</taxon>
        <taxon>Burkholderiales</taxon>
        <taxon>Alcaligenaceae</taxon>
        <taxon>Bordetella</taxon>
    </lineage>
</organism>
<comment type="subcellular location">
    <subcellularLocation>
        <location evidence="1">Cell membrane</location>
        <topology evidence="1">Multi-pass membrane protein</topology>
    </subcellularLocation>
</comment>
<dbReference type="Gene3D" id="1.20.1250.20">
    <property type="entry name" value="MFS general substrate transporter like domains"/>
    <property type="match status" value="1"/>
</dbReference>
<keyword evidence="5 7" id="KW-1133">Transmembrane helix</keyword>
<dbReference type="PANTHER" id="PTHR23513">
    <property type="entry name" value="INTEGRAL MEMBRANE EFFLUX PROTEIN-RELATED"/>
    <property type="match status" value="1"/>
</dbReference>
<feature type="transmembrane region" description="Helical" evidence="7">
    <location>
        <begin position="281"/>
        <end position="303"/>
    </location>
</feature>